<evidence type="ECO:0000313" key="1">
    <source>
        <dbReference type="EMBL" id="WFP15475.1"/>
    </source>
</evidence>
<organism evidence="1 2">
    <name type="scientific">Citricoccus muralis</name>
    <dbReference type="NCBI Taxonomy" id="169134"/>
    <lineage>
        <taxon>Bacteria</taxon>
        <taxon>Bacillati</taxon>
        <taxon>Actinomycetota</taxon>
        <taxon>Actinomycetes</taxon>
        <taxon>Micrococcales</taxon>
        <taxon>Micrococcaceae</taxon>
        <taxon>Citricoccus</taxon>
    </lineage>
</organism>
<keyword evidence="2" id="KW-1185">Reference proteome</keyword>
<dbReference type="Proteomes" id="UP001219037">
    <property type="component" value="Chromosome"/>
</dbReference>
<reference evidence="1 2" key="1">
    <citation type="submission" date="2023-04" db="EMBL/GenBank/DDBJ databases">
        <title>Funneling lignin-derived compounds into biodiesel using alkali-halophilic Citricoccus sp. P2.</title>
        <authorList>
            <person name="Luo C.-B."/>
        </authorList>
    </citation>
    <scope>NUCLEOTIDE SEQUENCE [LARGE SCALE GENOMIC DNA]</scope>
    <source>
        <strain evidence="1 2">P2</strain>
    </source>
</reference>
<dbReference type="InterPro" id="IPR025447">
    <property type="entry name" value="DUF4192"/>
</dbReference>
<evidence type="ECO:0000313" key="2">
    <source>
        <dbReference type="Proteomes" id="UP001219037"/>
    </source>
</evidence>
<proteinExistence type="predicted"/>
<gene>
    <name evidence="1" type="ORF">P8192_08600</name>
</gene>
<sequence length="417" mass="45336">MNASNHRPGLLPASDIVSRRLTVREPAELMAYIIHTLGFEPTRSWVGVAIRNRQLGAVMRGDLLPSMELALTHGIADPDEVDRLEHEAQSLGQFVATKLKHDIESDRILMVYLLDAESKAPDMSSSAGGVGSPPEILRQIDRCVRRGAALTELPVFESWVINERRVWHLYCRERGFCATQGSAVKEARGTYVSDSLTLLGQPIEADHVAVCLPEPCGDPASLPAAPYEGDTVACWNWTRQWDDVLNDGRPLAPEEAALLVAPLGMSVWRDLLIVGACFGFETAVSGLAFSARVPDGLPRLYETTASEDNAWLVAETLTGRTGLSPDWSRLDRLRGYCSDLVPQASMPAAAATAATAAWIEWSRGRGTRATALLDQALSWDVTCSLASLLAEAVSAGLINPWALNRKIAWSGRDRTVA</sequence>
<protein>
    <submittedName>
        <fullName evidence="1">DUF4192 family protein</fullName>
    </submittedName>
</protein>
<name>A0ABY8H432_9MICC</name>
<dbReference type="RefSeq" id="WP_278156213.1">
    <property type="nucleotide sequence ID" value="NZ_CP121252.1"/>
</dbReference>
<dbReference type="Pfam" id="PF13830">
    <property type="entry name" value="DUF4192"/>
    <property type="match status" value="1"/>
</dbReference>
<dbReference type="EMBL" id="CP121252">
    <property type="protein sequence ID" value="WFP15475.1"/>
    <property type="molecule type" value="Genomic_DNA"/>
</dbReference>
<accession>A0ABY8H432</accession>